<keyword evidence="1" id="KW-1133">Transmembrane helix</keyword>
<keyword evidence="1" id="KW-0472">Membrane</keyword>
<organism evidence="2 3">
    <name type="scientific">Vibrio aerogenes CECT 7868</name>
    <dbReference type="NCBI Taxonomy" id="1216006"/>
    <lineage>
        <taxon>Bacteria</taxon>
        <taxon>Pseudomonadati</taxon>
        <taxon>Pseudomonadota</taxon>
        <taxon>Gammaproteobacteria</taxon>
        <taxon>Vibrionales</taxon>
        <taxon>Vibrionaceae</taxon>
        <taxon>Vibrio</taxon>
    </lineage>
</organism>
<dbReference type="STRING" id="1216006.VA7868_02225"/>
<dbReference type="InterPro" id="IPR012902">
    <property type="entry name" value="N_methyl_site"/>
</dbReference>
<evidence type="ECO:0000313" key="3">
    <source>
        <dbReference type="Proteomes" id="UP000184608"/>
    </source>
</evidence>
<dbReference type="AlphaFoldDB" id="A0A1M5Z2L5"/>
<evidence type="ECO:0000256" key="1">
    <source>
        <dbReference type="SAM" id="Phobius"/>
    </source>
</evidence>
<evidence type="ECO:0000313" key="2">
    <source>
        <dbReference type="EMBL" id="SHI18506.1"/>
    </source>
</evidence>
<gene>
    <name evidence="2" type="ORF">VA7868_02225</name>
</gene>
<keyword evidence="3" id="KW-1185">Reference proteome</keyword>
<feature type="transmembrane region" description="Helical" evidence="1">
    <location>
        <begin position="6"/>
        <end position="28"/>
    </location>
</feature>
<keyword evidence="1" id="KW-0812">Transmembrane</keyword>
<dbReference type="Pfam" id="PF07963">
    <property type="entry name" value="N_methyl"/>
    <property type="match status" value="1"/>
</dbReference>
<dbReference type="Proteomes" id="UP000184608">
    <property type="component" value="Unassembled WGS sequence"/>
</dbReference>
<protein>
    <recommendedName>
        <fullName evidence="4">Type II secretion system protein I</fullName>
    </recommendedName>
</protein>
<sequence length="119" mass="13616">MWNKRFGFGVIEVMVALLITSVGIIGIFQVQQLIIFQEEEISHMTEALTLARTRLAEIYAARSPTRMDHNEIQNHLYQVTVSEQQVEHMDGLWLVLVTVSWDDLRGGTHQLSLSSQIVH</sequence>
<dbReference type="RefSeq" id="WP_073603891.1">
    <property type="nucleotide sequence ID" value="NZ_FQXZ01000021.1"/>
</dbReference>
<evidence type="ECO:0008006" key="4">
    <source>
        <dbReference type="Google" id="ProtNLM"/>
    </source>
</evidence>
<dbReference type="OrthoDB" id="5829918at2"/>
<accession>A0A1M5Z2L5</accession>
<name>A0A1M5Z2L5_9VIBR</name>
<proteinExistence type="predicted"/>
<dbReference type="EMBL" id="FQXZ01000021">
    <property type="protein sequence ID" value="SHI18506.1"/>
    <property type="molecule type" value="Genomic_DNA"/>
</dbReference>
<reference evidence="2 3" key="1">
    <citation type="submission" date="2016-11" db="EMBL/GenBank/DDBJ databases">
        <authorList>
            <person name="Jaros S."/>
            <person name="Januszkiewicz K."/>
            <person name="Wedrychowicz H."/>
        </authorList>
    </citation>
    <scope>NUCLEOTIDE SEQUENCE [LARGE SCALE GENOMIC DNA]</scope>
    <source>
        <strain evidence="2 3">CECT 7868</strain>
    </source>
</reference>